<sequence>MKHLCAGLSNVLSAFTEKLSSPTLLLIPVLSMWSVRFLLLYCHFSLLFVAHRAGLCFEVIWLMSDELMDKGDSEDGRMGICGSDLKVREKKEIEKEKE</sequence>
<dbReference type="Proteomes" id="UP000499080">
    <property type="component" value="Unassembled WGS sequence"/>
</dbReference>
<dbReference type="EMBL" id="BGPR01030585">
    <property type="protein sequence ID" value="GBO03194.1"/>
    <property type="molecule type" value="Genomic_DNA"/>
</dbReference>
<evidence type="ECO:0000313" key="1">
    <source>
        <dbReference type="EMBL" id="GBO03194.1"/>
    </source>
</evidence>
<name>A0A4Y2TU88_ARAVE</name>
<accession>A0A4Y2TU88</accession>
<organism evidence="1 2">
    <name type="scientific">Araneus ventricosus</name>
    <name type="common">Orbweaver spider</name>
    <name type="synonym">Epeira ventricosa</name>
    <dbReference type="NCBI Taxonomy" id="182803"/>
    <lineage>
        <taxon>Eukaryota</taxon>
        <taxon>Metazoa</taxon>
        <taxon>Ecdysozoa</taxon>
        <taxon>Arthropoda</taxon>
        <taxon>Chelicerata</taxon>
        <taxon>Arachnida</taxon>
        <taxon>Araneae</taxon>
        <taxon>Araneomorphae</taxon>
        <taxon>Entelegynae</taxon>
        <taxon>Araneoidea</taxon>
        <taxon>Araneidae</taxon>
        <taxon>Araneus</taxon>
    </lineage>
</organism>
<keyword evidence="2" id="KW-1185">Reference proteome</keyword>
<proteinExistence type="predicted"/>
<dbReference type="AlphaFoldDB" id="A0A4Y2TU88"/>
<gene>
    <name evidence="1" type="ORF">AVEN_59549_1</name>
</gene>
<protein>
    <submittedName>
        <fullName evidence="1">Uncharacterized protein</fullName>
    </submittedName>
</protein>
<comment type="caution">
    <text evidence="1">The sequence shown here is derived from an EMBL/GenBank/DDBJ whole genome shotgun (WGS) entry which is preliminary data.</text>
</comment>
<evidence type="ECO:0000313" key="2">
    <source>
        <dbReference type="Proteomes" id="UP000499080"/>
    </source>
</evidence>
<reference evidence="1 2" key="1">
    <citation type="journal article" date="2019" name="Sci. Rep.">
        <title>Orb-weaving spider Araneus ventricosus genome elucidates the spidroin gene catalogue.</title>
        <authorList>
            <person name="Kono N."/>
            <person name="Nakamura H."/>
            <person name="Ohtoshi R."/>
            <person name="Moran D.A.P."/>
            <person name="Shinohara A."/>
            <person name="Yoshida Y."/>
            <person name="Fujiwara M."/>
            <person name="Mori M."/>
            <person name="Tomita M."/>
            <person name="Arakawa K."/>
        </authorList>
    </citation>
    <scope>NUCLEOTIDE SEQUENCE [LARGE SCALE GENOMIC DNA]</scope>
</reference>